<evidence type="ECO:0000256" key="1">
    <source>
        <dbReference type="SAM" id="MobiDB-lite"/>
    </source>
</evidence>
<dbReference type="OrthoDB" id="3212066at2"/>
<dbReference type="Pfam" id="PF18970">
    <property type="entry name" value="DUF5709"/>
    <property type="match status" value="1"/>
</dbReference>
<dbReference type="AlphaFoldDB" id="A0A512T1B6"/>
<dbReference type="RefSeq" id="WP_147064692.1">
    <property type="nucleotide sequence ID" value="NZ_BAABDN010000001.1"/>
</dbReference>
<feature type="domain" description="DUF5709" evidence="2">
    <location>
        <begin position="122"/>
        <end position="171"/>
    </location>
</feature>
<comment type="caution">
    <text evidence="3">The sequence shown here is derived from an EMBL/GenBank/DDBJ whole genome shotgun (WGS) entry which is preliminary data.</text>
</comment>
<name>A0A512T1B6_9MICO</name>
<dbReference type="EMBL" id="BKBA01000008">
    <property type="protein sequence ID" value="GEQ14002.1"/>
    <property type="molecule type" value="Genomic_DNA"/>
</dbReference>
<accession>A0A512T1B6</accession>
<dbReference type="InterPro" id="IPR043763">
    <property type="entry name" value="DUF5709"/>
</dbReference>
<evidence type="ECO:0000259" key="2">
    <source>
        <dbReference type="Pfam" id="PF18970"/>
    </source>
</evidence>
<evidence type="ECO:0000313" key="4">
    <source>
        <dbReference type="Proteomes" id="UP000321793"/>
    </source>
</evidence>
<reference evidence="3 4" key="1">
    <citation type="submission" date="2019-07" db="EMBL/GenBank/DDBJ databases">
        <title>Whole genome shotgun sequence of Knoellia locipacati NBRC 109775.</title>
        <authorList>
            <person name="Hosoyama A."/>
            <person name="Uohara A."/>
            <person name="Ohji S."/>
            <person name="Ichikawa N."/>
        </authorList>
    </citation>
    <scope>NUCLEOTIDE SEQUENCE [LARGE SCALE GENOMIC DNA]</scope>
    <source>
        <strain evidence="3 4">NBRC 109775</strain>
    </source>
</reference>
<feature type="compositionally biased region" description="Acidic residues" evidence="1">
    <location>
        <begin position="101"/>
        <end position="125"/>
    </location>
</feature>
<protein>
    <recommendedName>
        <fullName evidence="2">DUF5709 domain-containing protein</fullName>
    </recommendedName>
</protein>
<keyword evidence="4" id="KW-1185">Reference proteome</keyword>
<proteinExistence type="predicted"/>
<sequence length="171" mass="17769">MSDQPGTESFDDDLGSMSLDDSVDAGGGQPDLLDSSEGDNLPVSPPDLQPRNTEWGTTASEQAQEETIDQRIAQEVPDPDSAYGAPDNESGLDPEPRAGGDDVDSIAAEDDFLGEPDDDGDEDLDAGSLTSPDEGLGPDEEKALVAEEGFGGRGDSADVSAEESAMHIVEE</sequence>
<gene>
    <name evidence="3" type="ORF">KLO01_20490</name>
</gene>
<evidence type="ECO:0000313" key="3">
    <source>
        <dbReference type="EMBL" id="GEQ14002.1"/>
    </source>
</evidence>
<organism evidence="3 4">
    <name type="scientific">Knoellia locipacati</name>
    <dbReference type="NCBI Taxonomy" id="882824"/>
    <lineage>
        <taxon>Bacteria</taxon>
        <taxon>Bacillati</taxon>
        <taxon>Actinomycetota</taxon>
        <taxon>Actinomycetes</taxon>
        <taxon>Micrococcales</taxon>
        <taxon>Intrasporangiaceae</taxon>
        <taxon>Knoellia</taxon>
    </lineage>
</organism>
<feature type="compositionally biased region" description="Polar residues" evidence="1">
    <location>
        <begin position="50"/>
        <end position="62"/>
    </location>
</feature>
<dbReference type="Proteomes" id="UP000321793">
    <property type="component" value="Unassembled WGS sequence"/>
</dbReference>
<feature type="region of interest" description="Disordered" evidence="1">
    <location>
        <begin position="1"/>
        <end position="171"/>
    </location>
</feature>